<feature type="transmembrane region" description="Helical" evidence="1">
    <location>
        <begin position="12"/>
        <end position="35"/>
    </location>
</feature>
<keyword evidence="3" id="KW-1185">Reference proteome</keyword>
<evidence type="ECO:0008006" key="4">
    <source>
        <dbReference type="Google" id="ProtNLM"/>
    </source>
</evidence>
<dbReference type="Proteomes" id="UP000327039">
    <property type="component" value="Unassembled WGS sequence"/>
</dbReference>
<accession>A0A5J5ISI4</accession>
<dbReference type="OrthoDB" id="5081802at2"/>
<evidence type="ECO:0000313" key="3">
    <source>
        <dbReference type="Proteomes" id="UP000327039"/>
    </source>
</evidence>
<dbReference type="AlphaFoldDB" id="A0A5J5ISI4"/>
<organism evidence="2 3">
    <name type="scientific">Microbacterium radiodurans</name>
    <dbReference type="NCBI Taxonomy" id="661398"/>
    <lineage>
        <taxon>Bacteria</taxon>
        <taxon>Bacillati</taxon>
        <taxon>Actinomycetota</taxon>
        <taxon>Actinomycetes</taxon>
        <taxon>Micrococcales</taxon>
        <taxon>Microbacteriaceae</taxon>
        <taxon>Microbacterium</taxon>
    </lineage>
</organism>
<keyword evidence="1" id="KW-0472">Membrane</keyword>
<gene>
    <name evidence="2" type="ORF">F6B42_12645</name>
</gene>
<reference evidence="3" key="1">
    <citation type="submission" date="2019-09" db="EMBL/GenBank/DDBJ databases">
        <title>Mumia zhuanghuii sp. nov. isolated from the intestinal contents of plateau pika (Ochotona curzoniae) in the Qinghai-Tibet plateau of China.</title>
        <authorList>
            <person name="Tian Z."/>
        </authorList>
    </citation>
    <scope>NUCLEOTIDE SEQUENCE [LARGE SCALE GENOMIC DNA]</scope>
    <source>
        <strain evidence="3">DSM 25564</strain>
    </source>
</reference>
<feature type="transmembrane region" description="Helical" evidence="1">
    <location>
        <begin position="47"/>
        <end position="68"/>
    </location>
</feature>
<comment type="caution">
    <text evidence="2">The sequence shown here is derived from an EMBL/GenBank/DDBJ whole genome shotgun (WGS) entry which is preliminary data.</text>
</comment>
<dbReference type="RefSeq" id="WP_150420036.1">
    <property type="nucleotide sequence ID" value="NZ_VYRZ01000003.1"/>
</dbReference>
<protein>
    <recommendedName>
        <fullName evidence="4">Integral membrane protein</fullName>
    </recommendedName>
</protein>
<proteinExistence type="predicted"/>
<sequence>MQKWWERIAAASATTPFGVVVMQAVLWVVMSILWISWSVGEVDPIRLVLAIISPLLVFYWVVALLVALQRRRAEKAD</sequence>
<keyword evidence="1" id="KW-1133">Transmembrane helix</keyword>
<dbReference type="EMBL" id="VYRZ01000003">
    <property type="protein sequence ID" value="KAA9085314.1"/>
    <property type="molecule type" value="Genomic_DNA"/>
</dbReference>
<evidence type="ECO:0000256" key="1">
    <source>
        <dbReference type="SAM" id="Phobius"/>
    </source>
</evidence>
<keyword evidence="1" id="KW-0812">Transmembrane</keyword>
<name>A0A5J5ISI4_9MICO</name>
<evidence type="ECO:0000313" key="2">
    <source>
        <dbReference type="EMBL" id="KAA9085314.1"/>
    </source>
</evidence>